<dbReference type="Gene3D" id="3.40.50.300">
    <property type="entry name" value="P-loop containing nucleotide triphosphate hydrolases"/>
    <property type="match status" value="1"/>
</dbReference>
<reference evidence="3 4" key="1">
    <citation type="submission" date="2017-02" db="EMBL/GenBank/DDBJ databases">
        <authorList>
            <person name="Peterson S.W."/>
        </authorList>
    </citation>
    <scope>NUCLEOTIDE SEQUENCE [LARGE SCALE GENOMIC DNA]</scope>
    <source>
        <strain evidence="3 4">VKM Ac-2059</strain>
    </source>
</reference>
<feature type="region of interest" description="Disordered" evidence="1">
    <location>
        <begin position="205"/>
        <end position="225"/>
    </location>
</feature>
<dbReference type="SUPFAM" id="SSF90002">
    <property type="entry name" value="Hypothetical protein YjiA, C-terminal domain"/>
    <property type="match status" value="1"/>
</dbReference>
<evidence type="ECO:0000256" key="1">
    <source>
        <dbReference type="SAM" id="MobiDB-lite"/>
    </source>
</evidence>
<dbReference type="EMBL" id="FUZP01000001">
    <property type="protein sequence ID" value="SKC38674.1"/>
    <property type="molecule type" value="Genomic_DNA"/>
</dbReference>
<dbReference type="SMART" id="SM00833">
    <property type="entry name" value="CobW_C"/>
    <property type="match status" value="1"/>
</dbReference>
<feature type="region of interest" description="Disordered" evidence="1">
    <location>
        <begin position="1"/>
        <end position="23"/>
    </location>
</feature>
<evidence type="ECO:0000259" key="2">
    <source>
        <dbReference type="SMART" id="SM00833"/>
    </source>
</evidence>
<dbReference type="InterPro" id="IPR051927">
    <property type="entry name" value="Zn_Chap_cDPG_Synth"/>
</dbReference>
<dbReference type="Proteomes" id="UP000190857">
    <property type="component" value="Unassembled WGS sequence"/>
</dbReference>
<dbReference type="InterPro" id="IPR011629">
    <property type="entry name" value="CobW-like_C"/>
</dbReference>
<dbReference type="InterPro" id="IPR027417">
    <property type="entry name" value="P-loop_NTPase"/>
</dbReference>
<accession>A0A1T5IHM6</accession>
<name>A0A1T5IHM6_9MICO</name>
<protein>
    <submittedName>
        <fullName evidence="3">GTPase, G3E family</fullName>
    </submittedName>
</protein>
<dbReference type="RefSeq" id="WP_079726677.1">
    <property type="nucleotide sequence ID" value="NZ_FUZP01000001.1"/>
</dbReference>
<dbReference type="PANTHER" id="PTHR43603">
    <property type="entry name" value="COBW DOMAIN-CONTAINING PROTEIN DDB_G0274527"/>
    <property type="match status" value="1"/>
</dbReference>
<dbReference type="PANTHER" id="PTHR43603:SF1">
    <property type="entry name" value="ZINC-REGULATED GTPASE METALLOPROTEIN ACTIVATOR 1"/>
    <property type="match status" value="1"/>
</dbReference>
<dbReference type="STRING" id="123320.SAMN06309945_0461"/>
<gene>
    <name evidence="3" type="ORF">SAMN06309945_0461</name>
</gene>
<proteinExistence type="predicted"/>
<dbReference type="AlphaFoldDB" id="A0A1T5IHM6"/>
<evidence type="ECO:0000313" key="3">
    <source>
        <dbReference type="EMBL" id="SKC38674.1"/>
    </source>
</evidence>
<dbReference type="OrthoDB" id="9808822at2"/>
<sequence>MQDDSNAPTGPDGAARDRPRNAGPAHTEVVLVFGRCTTHRHEQAAAIAQSRGDARIRVAPRASGGPLAVRLADALATAARDTRPRRLVLDLPDDTRPEEAIGALTGPDAPEDTVVVGVVTVVDAGRFRSDLGDDGYLVEPVGDDGPHESDAETYTARALLTVTQIEFASTVILVDWAHLDQAELSILMALIGHLAPGARMRLARRASSGRGGNAEDSAADTTHGARITDAPGVTKAAGVTNATGTRFGGYLAGAARRIDAATQQPGWVRALNGEHRPHVTDRAVSTFRYQQLRPFHPNRIVRLLDGEIEAGAFGAVVRSAGFCSFATRPGIPARWDHIGRMISFQPMAALAGSELLAVGQDLVFQGIYLDEPGLAGALDACALTDAEFLAGPGLWRRLPDPLPRWEDGAERRL</sequence>
<organism evidence="3 4">
    <name type="scientific">Okibacterium fritillariae</name>
    <dbReference type="NCBI Taxonomy" id="123320"/>
    <lineage>
        <taxon>Bacteria</taxon>
        <taxon>Bacillati</taxon>
        <taxon>Actinomycetota</taxon>
        <taxon>Actinomycetes</taxon>
        <taxon>Micrococcales</taxon>
        <taxon>Microbacteriaceae</taxon>
        <taxon>Okibacterium</taxon>
    </lineage>
</organism>
<evidence type="ECO:0000313" key="4">
    <source>
        <dbReference type="Proteomes" id="UP000190857"/>
    </source>
</evidence>
<feature type="domain" description="CobW C-terminal" evidence="2">
    <location>
        <begin position="284"/>
        <end position="382"/>
    </location>
</feature>
<dbReference type="Pfam" id="PF07683">
    <property type="entry name" value="CobW_C"/>
    <property type="match status" value="1"/>
</dbReference>
<keyword evidence="4" id="KW-1185">Reference proteome</keyword>